<gene>
    <name evidence="1" type="ORF">NE686_17345</name>
</gene>
<comment type="caution">
    <text evidence="1">The sequence shown here is derived from an EMBL/GenBank/DDBJ whole genome shotgun (WGS) entry which is preliminary data.</text>
</comment>
<proteinExistence type="predicted"/>
<keyword evidence="2" id="KW-1185">Reference proteome</keyword>
<dbReference type="EMBL" id="JANGAC010000016">
    <property type="protein sequence ID" value="MCQ4924871.1"/>
    <property type="molecule type" value="Genomic_DNA"/>
</dbReference>
<organism evidence="1 2">
    <name type="scientific">Tissierella carlieri</name>
    <dbReference type="NCBI Taxonomy" id="689904"/>
    <lineage>
        <taxon>Bacteria</taxon>
        <taxon>Bacillati</taxon>
        <taxon>Bacillota</taxon>
        <taxon>Tissierellia</taxon>
        <taxon>Tissierellales</taxon>
        <taxon>Tissierellaceae</taxon>
        <taxon>Tissierella</taxon>
    </lineage>
</organism>
<evidence type="ECO:0000313" key="2">
    <source>
        <dbReference type="Proteomes" id="UP001524478"/>
    </source>
</evidence>
<accession>A0ABT1SEJ3</accession>
<reference evidence="1 2" key="1">
    <citation type="submission" date="2022-06" db="EMBL/GenBank/DDBJ databases">
        <title>Isolation of gut microbiota from human fecal samples.</title>
        <authorList>
            <person name="Pamer E.G."/>
            <person name="Barat B."/>
            <person name="Waligurski E."/>
            <person name="Medina S."/>
            <person name="Paddock L."/>
            <person name="Mostad J."/>
        </authorList>
    </citation>
    <scope>NUCLEOTIDE SEQUENCE [LARGE SCALE GENOMIC DNA]</scope>
    <source>
        <strain evidence="1 2">DFI.7.95</strain>
    </source>
</reference>
<evidence type="ECO:0000313" key="1">
    <source>
        <dbReference type="EMBL" id="MCQ4924871.1"/>
    </source>
</evidence>
<dbReference type="Proteomes" id="UP001524478">
    <property type="component" value="Unassembled WGS sequence"/>
</dbReference>
<dbReference type="RefSeq" id="WP_256312461.1">
    <property type="nucleotide sequence ID" value="NZ_JANGAC010000016.1"/>
</dbReference>
<protein>
    <submittedName>
        <fullName evidence="1">Uncharacterized protein</fullName>
    </submittedName>
</protein>
<name>A0ABT1SEJ3_9FIRM</name>
<sequence length="123" mass="14431">MKNRKKNLFKKCKKMDLHLSNHFFERWNERVSRLKFETKEELESYIRTNYSDRNVEHLWGNYYLIDGIMGGIYITAQGNGKTVLLTTTLGTYLDNPVIYNMITSGKINNIVKKYGKIDLMIAA</sequence>